<sequence>MIDDRIPDLKLDMEKLDEDGKKLQVQKQPTKAICNCTESKCRKSGPSATLVTRTAISKSNPSSLSSPSSP</sequence>
<dbReference type="EMBL" id="CM056813">
    <property type="protein sequence ID" value="KAJ8642321.1"/>
    <property type="molecule type" value="Genomic_DNA"/>
</dbReference>
<comment type="caution">
    <text evidence="1">The sequence shown here is derived from an EMBL/GenBank/DDBJ whole genome shotgun (WGS) entry which is preliminary data.</text>
</comment>
<evidence type="ECO:0000313" key="1">
    <source>
        <dbReference type="EMBL" id="KAJ8642321.1"/>
    </source>
</evidence>
<keyword evidence="2" id="KW-1185">Reference proteome</keyword>
<protein>
    <submittedName>
        <fullName evidence="1">Uncharacterized protein</fullName>
    </submittedName>
</protein>
<organism evidence="1 2">
    <name type="scientific">Persea americana</name>
    <name type="common">Avocado</name>
    <dbReference type="NCBI Taxonomy" id="3435"/>
    <lineage>
        <taxon>Eukaryota</taxon>
        <taxon>Viridiplantae</taxon>
        <taxon>Streptophyta</taxon>
        <taxon>Embryophyta</taxon>
        <taxon>Tracheophyta</taxon>
        <taxon>Spermatophyta</taxon>
        <taxon>Magnoliopsida</taxon>
        <taxon>Magnoliidae</taxon>
        <taxon>Laurales</taxon>
        <taxon>Lauraceae</taxon>
        <taxon>Persea</taxon>
    </lineage>
</organism>
<proteinExistence type="predicted"/>
<gene>
    <name evidence="1" type="ORF">MRB53_019015</name>
</gene>
<evidence type="ECO:0000313" key="2">
    <source>
        <dbReference type="Proteomes" id="UP001234297"/>
    </source>
</evidence>
<dbReference type="Proteomes" id="UP001234297">
    <property type="component" value="Chromosome 5"/>
</dbReference>
<reference evidence="1 2" key="1">
    <citation type="journal article" date="2022" name="Hortic Res">
        <title>A haplotype resolved chromosomal level avocado genome allows analysis of novel avocado genes.</title>
        <authorList>
            <person name="Nath O."/>
            <person name="Fletcher S.J."/>
            <person name="Hayward A."/>
            <person name="Shaw L.M."/>
            <person name="Masouleh A.K."/>
            <person name="Furtado A."/>
            <person name="Henry R.J."/>
            <person name="Mitter N."/>
        </authorList>
    </citation>
    <scope>NUCLEOTIDE SEQUENCE [LARGE SCALE GENOMIC DNA]</scope>
    <source>
        <strain evidence="2">cv. Hass</strain>
    </source>
</reference>
<name>A0ACC2MAE1_PERAE</name>
<accession>A0ACC2MAE1</accession>